<sequence>MPDKDEKSLSELREQNAQLRYDLADTQLRHQLHLSKTRWVFRHILGYVTDERTREDIFDLLTQIDGEMMKTGDIYDTAPGLRRPPQDA</sequence>
<dbReference type="RefSeq" id="WP_028287907.1">
    <property type="nucleotide sequence ID" value="NZ_BMLF01000001.1"/>
</dbReference>
<keyword evidence="2" id="KW-1185">Reference proteome</keyword>
<protein>
    <submittedName>
        <fullName evidence="1">Uncharacterized protein</fullName>
    </submittedName>
</protein>
<reference evidence="1" key="2">
    <citation type="submission" date="2020-09" db="EMBL/GenBank/DDBJ databases">
        <authorList>
            <person name="Sun Q."/>
            <person name="Zhou Y."/>
        </authorList>
    </citation>
    <scope>NUCLEOTIDE SEQUENCE</scope>
    <source>
        <strain evidence="1">CGMCC 1.6293</strain>
    </source>
</reference>
<dbReference type="Proteomes" id="UP000649829">
    <property type="component" value="Unassembled WGS sequence"/>
</dbReference>
<name>A0A917WFZ5_9RHOB</name>
<accession>A0A917WFZ5</accession>
<dbReference type="AlphaFoldDB" id="A0A917WFZ5"/>
<organism evidence="1 2">
    <name type="scientific">Pseudooceanicola nanhaiensis</name>
    <dbReference type="NCBI Taxonomy" id="375761"/>
    <lineage>
        <taxon>Bacteria</taxon>
        <taxon>Pseudomonadati</taxon>
        <taxon>Pseudomonadota</taxon>
        <taxon>Alphaproteobacteria</taxon>
        <taxon>Rhodobacterales</taxon>
        <taxon>Paracoccaceae</taxon>
        <taxon>Pseudooceanicola</taxon>
    </lineage>
</organism>
<reference evidence="1" key="1">
    <citation type="journal article" date="2014" name="Int. J. Syst. Evol. Microbiol.">
        <title>Complete genome sequence of Corynebacterium casei LMG S-19264T (=DSM 44701T), isolated from a smear-ripened cheese.</title>
        <authorList>
            <consortium name="US DOE Joint Genome Institute (JGI-PGF)"/>
            <person name="Walter F."/>
            <person name="Albersmeier A."/>
            <person name="Kalinowski J."/>
            <person name="Ruckert C."/>
        </authorList>
    </citation>
    <scope>NUCLEOTIDE SEQUENCE</scope>
    <source>
        <strain evidence="1">CGMCC 1.6293</strain>
    </source>
</reference>
<evidence type="ECO:0000313" key="1">
    <source>
        <dbReference type="EMBL" id="GGL99734.1"/>
    </source>
</evidence>
<gene>
    <name evidence="1" type="ORF">GCM10011534_21970</name>
</gene>
<proteinExistence type="predicted"/>
<dbReference type="EMBL" id="BMLF01000001">
    <property type="protein sequence ID" value="GGL99734.1"/>
    <property type="molecule type" value="Genomic_DNA"/>
</dbReference>
<evidence type="ECO:0000313" key="2">
    <source>
        <dbReference type="Proteomes" id="UP000649829"/>
    </source>
</evidence>
<comment type="caution">
    <text evidence="1">The sequence shown here is derived from an EMBL/GenBank/DDBJ whole genome shotgun (WGS) entry which is preliminary data.</text>
</comment>